<evidence type="ECO:0000256" key="7">
    <source>
        <dbReference type="ARBA" id="ARBA00023136"/>
    </source>
</evidence>
<comment type="subcellular location">
    <subcellularLocation>
        <location evidence="1">Cell membrane</location>
        <topology evidence="1">Multi-pass membrane protein</topology>
    </subcellularLocation>
</comment>
<feature type="domain" description="Glycosyltransferase RgtA/B/C/D-like" evidence="9">
    <location>
        <begin position="76"/>
        <end position="232"/>
    </location>
</feature>
<keyword evidence="4" id="KW-0808">Transferase</keyword>
<keyword evidence="5 8" id="KW-0812">Transmembrane</keyword>
<dbReference type="Proteomes" id="UP000177152">
    <property type="component" value="Unassembled WGS sequence"/>
</dbReference>
<feature type="transmembrane region" description="Helical" evidence="8">
    <location>
        <begin position="338"/>
        <end position="357"/>
    </location>
</feature>
<feature type="transmembrane region" description="Helical" evidence="8">
    <location>
        <begin position="215"/>
        <end position="234"/>
    </location>
</feature>
<feature type="transmembrane region" description="Helical" evidence="8">
    <location>
        <begin position="314"/>
        <end position="332"/>
    </location>
</feature>
<feature type="transmembrane region" description="Helical" evidence="8">
    <location>
        <begin position="121"/>
        <end position="143"/>
    </location>
</feature>
<dbReference type="PANTHER" id="PTHR33908:SF11">
    <property type="entry name" value="MEMBRANE PROTEIN"/>
    <property type="match status" value="1"/>
</dbReference>
<proteinExistence type="predicted"/>
<protein>
    <recommendedName>
        <fullName evidence="9">Glycosyltransferase RgtA/B/C/D-like domain-containing protein</fullName>
    </recommendedName>
</protein>
<reference evidence="10 11" key="1">
    <citation type="journal article" date="2016" name="Nat. Commun.">
        <title>Thousands of microbial genomes shed light on interconnected biogeochemical processes in an aquifer system.</title>
        <authorList>
            <person name="Anantharaman K."/>
            <person name="Brown C.T."/>
            <person name="Hug L.A."/>
            <person name="Sharon I."/>
            <person name="Castelle C.J."/>
            <person name="Probst A.J."/>
            <person name="Thomas B.C."/>
            <person name="Singh A."/>
            <person name="Wilkins M.J."/>
            <person name="Karaoz U."/>
            <person name="Brodie E.L."/>
            <person name="Williams K.H."/>
            <person name="Hubbard S.S."/>
            <person name="Banfield J.F."/>
        </authorList>
    </citation>
    <scope>NUCLEOTIDE SEQUENCE [LARGE SCALE GENOMIC DNA]</scope>
</reference>
<organism evidence="10 11">
    <name type="scientific">Candidatus Sungbacteria bacterium RIFCSPHIGHO2_01_FULL_47_32</name>
    <dbReference type="NCBI Taxonomy" id="1802264"/>
    <lineage>
        <taxon>Bacteria</taxon>
        <taxon>Candidatus Sungiibacteriota</taxon>
    </lineage>
</organism>
<keyword evidence="3" id="KW-0328">Glycosyltransferase</keyword>
<evidence type="ECO:0000256" key="3">
    <source>
        <dbReference type="ARBA" id="ARBA00022676"/>
    </source>
</evidence>
<keyword evidence="6 8" id="KW-1133">Transmembrane helix</keyword>
<comment type="caution">
    <text evidence="10">The sequence shown here is derived from an EMBL/GenBank/DDBJ whole genome shotgun (WGS) entry which is preliminary data.</text>
</comment>
<evidence type="ECO:0000256" key="8">
    <source>
        <dbReference type="SAM" id="Phobius"/>
    </source>
</evidence>
<dbReference type="InterPro" id="IPR050297">
    <property type="entry name" value="LipidA_mod_glycosyltrf_83"/>
</dbReference>
<evidence type="ECO:0000259" key="9">
    <source>
        <dbReference type="Pfam" id="PF13231"/>
    </source>
</evidence>
<dbReference type="GO" id="GO:0009103">
    <property type="term" value="P:lipopolysaccharide biosynthetic process"/>
    <property type="evidence" value="ECO:0007669"/>
    <property type="project" value="UniProtKB-ARBA"/>
</dbReference>
<accession>A0A1G2KBC7</accession>
<evidence type="ECO:0000256" key="6">
    <source>
        <dbReference type="ARBA" id="ARBA00022989"/>
    </source>
</evidence>
<dbReference type="GO" id="GO:0016763">
    <property type="term" value="F:pentosyltransferase activity"/>
    <property type="evidence" value="ECO:0007669"/>
    <property type="project" value="TreeGrafter"/>
</dbReference>
<feature type="transmembrane region" description="Helical" evidence="8">
    <location>
        <begin position="282"/>
        <end position="302"/>
    </location>
</feature>
<feature type="transmembrane region" description="Helical" evidence="8">
    <location>
        <begin position="150"/>
        <end position="168"/>
    </location>
</feature>
<evidence type="ECO:0000313" key="10">
    <source>
        <dbReference type="EMBL" id="OGZ95760.1"/>
    </source>
</evidence>
<evidence type="ECO:0000313" key="11">
    <source>
        <dbReference type="Proteomes" id="UP000177152"/>
    </source>
</evidence>
<evidence type="ECO:0000256" key="5">
    <source>
        <dbReference type="ARBA" id="ARBA00022692"/>
    </source>
</evidence>
<dbReference type="GO" id="GO:0005886">
    <property type="term" value="C:plasma membrane"/>
    <property type="evidence" value="ECO:0007669"/>
    <property type="project" value="UniProtKB-SubCell"/>
</dbReference>
<dbReference type="PANTHER" id="PTHR33908">
    <property type="entry name" value="MANNOSYLTRANSFERASE YKCB-RELATED"/>
    <property type="match status" value="1"/>
</dbReference>
<dbReference type="InterPro" id="IPR038731">
    <property type="entry name" value="RgtA/B/C-like"/>
</dbReference>
<name>A0A1G2KBC7_9BACT</name>
<feature type="transmembrane region" description="Helical" evidence="8">
    <location>
        <begin position="369"/>
        <end position="390"/>
    </location>
</feature>
<keyword evidence="2" id="KW-1003">Cell membrane</keyword>
<feature type="transmembrane region" description="Helical" evidence="8">
    <location>
        <begin position="174"/>
        <end position="203"/>
    </location>
</feature>
<dbReference type="AlphaFoldDB" id="A0A1G2KBC7"/>
<keyword evidence="7 8" id="KW-0472">Membrane</keyword>
<dbReference type="Pfam" id="PF13231">
    <property type="entry name" value="PMT_2"/>
    <property type="match status" value="1"/>
</dbReference>
<dbReference type="EMBL" id="MHQC01000005">
    <property type="protein sequence ID" value="OGZ95760.1"/>
    <property type="molecule type" value="Genomic_DNA"/>
</dbReference>
<feature type="transmembrane region" description="Helical" evidence="8">
    <location>
        <begin position="74"/>
        <end position="92"/>
    </location>
</feature>
<evidence type="ECO:0000256" key="2">
    <source>
        <dbReference type="ARBA" id="ARBA00022475"/>
    </source>
</evidence>
<evidence type="ECO:0000256" key="1">
    <source>
        <dbReference type="ARBA" id="ARBA00004651"/>
    </source>
</evidence>
<evidence type="ECO:0000256" key="4">
    <source>
        <dbReference type="ARBA" id="ARBA00022679"/>
    </source>
</evidence>
<gene>
    <name evidence="10" type="ORF">A2633_00490</name>
</gene>
<sequence>MRSAFLNRKNILIAILILAASLRLFGLSKGDVLGDEALYSFRAVGMMDFDEAEYQTTPLEWFDGRIPAWTSFSFHDHPLLVFFVQHIFIVLFGENNFAFRLPSALFGIAAIYLLYRIGTLLFSRSIGLLSALILAVTVNHVFISRVGLQESYVIFFLLLGIYFFLQSLRQSVNFIYLGIAIGLGLLAKITAVILVPVIGTYLIFFRPDCLRKKSLWIGAVLTLLIASPLVIYNLEMYRATGHFDFQFSYIFGQNPEVWKVAPGKEEIGALGVRVRNFFPNLYMGYSWLILGVFGVSAISFFIQLKKGFALAFRRFAFLSLTFFYLILLFLFIGTSRRFLTMLAPFIALSSAVFLSAAAEKLLVLKNKNVGTGIVIACSGLFLTFEIFYSVNSELLYTPKGPLVWMHSDVGYENYNWGYNELDAYLKKELDGKMPALTLDAKYQFLENVKNESLAKDRREGKDPYPALIIYDGNIANIPQLWILDRLQIYHGWPVLKTETYLEFLNEKGPGFFKDAGVSSHYFVAPGMTVPLKKEKSLTETGALFENELRLLGVSPLSIKSKRGEEVFRIYKF</sequence>